<evidence type="ECO:0008006" key="4">
    <source>
        <dbReference type="Google" id="ProtNLM"/>
    </source>
</evidence>
<gene>
    <name evidence="2" type="ORF">PMAYCL1PPCAC_16375</name>
</gene>
<feature type="transmembrane region" description="Helical" evidence="1">
    <location>
        <begin position="30"/>
        <end position="53"/>
    </location>
</feature>
<keyword evidence="1" id="KW-0812">Transmembrane</keyword>
<dbReference type="Proteomes" id="UP001328107">
    <property type="component" value="Unassembled WGS sequence"/>
</dbReference>
<proteinExistence type="predicted"/>
<keyword evidence="1" id="KW-1133">Transmembrane helix</keyword>
<feature type="transmembrane region" description="Helical" evidence="1">
    <location>
        <begin position="196"/>
        <end position="221"/>
    </location>
</feature>
<dbReference type="SUPFAM" id="SSF81321">
    <property type="entry name" value="Family A G protein-coupled receptor-like"/>
    <property type="match status" value="1"/>
</dbReference>
<feature type="non-terminal residue" evidence="2">
    <location>
        <position position="1"/>
    </location>
</feature>
<feature type="non-terminal residue" evidence="2">
    <location>
        <position position="256"/>
    </location>
</feature>
<feature type="transmembrane region" description="Helical" evidence="1">
    <location>
        <begin position="149"/>
        <end position="175"/>
    </location>
</feature>
<keyword evidence="3" id="KW-1185">Reference proteome</keyword>
<dbReference type="PANTHER" id="PTHR22943:SF248">
    <property type="entry name" value="SEVEN TM RECEPTOR"/>
    <property type="match status" value="1"/>
</dbReference>
<dbReference type="EMBL" id="BTRK01000004">
    <property type="protein sequence ID" value="GMR46180.1"/>
    <property type="molecule type" value="Genomic_DNA"/>
</dbReference>
<feature type="transmembrane region" description="Helical" evidence="1">
    <location>
        <begin position="233"/>
        <end position="254"/>
    </location>
</feature>
<evidence type="ECO:0000313" key="3">
    <source>
        <dbReference type="Proteomes" id="UP001328107"/>
    </source>
</evidence>
<name>A0AAN5CKU3_9BILA</name>
<reference evidence="3" key="1">
    <citation type="submission" date="2022-10" db="EMBL/GenBank/DDBJ databases">
        <title>Genome assembly of Pristionchus species.</title>
        <authorList>
            <person name="Yoshida K."/>
            <person name="Sommer R.J."/>
        </authorList>
    </citation>
    <scope>NUCLEOTIDE SEQUENCE [LARGE SCALE GENOMIC DNA]</scope>
    <source>
        <strain evidence="3">RS5460</strain>
    </source>
</reference>
<dbReference type="AlphaFoldDB" id="A0AAN5CKU3"/>
<dbReference type="InterPro" id="IPR019428">
    <property type="entry name" value="7TM_GPCR_serpentine_rcpt_Str"/>
</dbReference>
<keyword evidence="1" id="KW-0472">Membrane</keyword>
<evidence type="ECO:0000313" key="2">
    <source>
        <dbReference type="EMBL" id="GMR46180.1"/>
    </source>
</evidence>
<dbReference type="Pfam" id="PF10326">
    <property type="entry name" value="7TM_GPCR_Str"/>
    <property type="match status" value="1"/>
</dbReference>
<evidence type="ECO:0000256" key="1">
    <source>
        <dbReference type="SAM" id="Phobius"/>
    </source>
</evidence>
<accession>A0AAN5CKU3</accession>
<protein>
    <recommendedName>
        <fullName evidence="4">G protein-coupled receptor</fullName>
    </recommendedName>
</protein>
<sequence>IETLKAIHMTEFGYIYWGYRFVNMDASMGVWAGLVWVLLFYQTFVLLAFHYVYRYVMLCSPPWLASFRLNSWRNWLLVTLVADIIFVGGIFFACLFGFVPTEVSRASFAPVLGEVYNINLYAPNAPGFLAIVYWTITEDGRKEWIPSSLFIIGCICILFFATALIILACMMLITLELRESRFAILAPSTKALQKQLFHALLWQTIIPCVTSYIPLAMVFLVPLTGLALDGFGTVFIMSTALFPMLDPYIVIFLISG</sequence>
<feature type="transmembrane region" description="Helical" evidence="1">
    <location>
        <begin position="74"/>
        <end position="99"/>
    </location>
</feature>
<organism evidence="2 3">
    <name type="scientific">Pristionchus mayeri</name>
    <dbReference type="NCBI Taxonomy" id="1317129"/>
    <lineage>
        <taxon>Eukaryota</taxon>
        <taxon>Metazoa</taxon>
        <taxon>Ecdysozoa</taxon>
        <taxon>Nematoda</taxon>
        <taxon>Chromadorea</taxon>
        <taxon>Rhabditida</taxon>
        <taxon>Rhabditina</taxon>
        <taxon>Diplogasteromorpha</taxon>
        <taxon>Diplogasteroidea</taxon>
        <taxon>Neodiplogasteridae</taxon>
        <taxon>Pristionchus</taxon>
    </lineage>
</organism>
<comment type="caution">
    <text evidence="2">The sequence shown here is derived from an EMBL/GenBank/DDBJ whole genome shotgun (WGS) entry which is preliminary data.</text>
</comment>
<dbReference type="PANTHER" id="PTHR22943">
    <property type="entry name" value="7-TRANSMEMBRANE DOMAIN RECEPTOR C.ELEGANS"/>
    <property type="match status" value="1"/>
</dbReference>